<dbReference type="SUPFAM" id="SSF56425">
    <property type="entry name" value="Succinate dehydrogenase/fumarate reductase flavoprotein, catalytic domain"/>
    <property type="match status" value="1"/>
</dbReference>
<protein>
    <submittedName>
        <fullName evidence="8">Fumarate reductase flavoprotein subunit</fullName>
    </submittedName>
</protein>
<evidence type="ECO:0000259" key="7">
    <source>
        <dbReference type="SMART" id="SM00900"/>
    </source>
</evidence>
<dbReference type="GO" id="GO:0016491">
    <property type="term" value="F:oxidoreductase activity"/>
    <property type="evidence" value="ECO:0007669"/>
    <property type="project" value="UniProtKB-KW"/>
</dbReference>
<dbReference type="InterPro" id="IPR036188">
    <property type="entry name" value="FAD/NAD-bd_sf"/>
</dbReference>
<dbReference type="InterPro" id="IPR003953">
    <property type="entry name" value="FAD-dep_OxRdtase_2_FAD-bd"/>
</dbReference>
<reference evidence="9" key="1">
    <citation type="submission" date="2016-10" db="EMBL/GenBank/DDBJ databases">
        <authorList>
            <person name="Varghese N."/>
            <person name="Submissions S."/>
        </authorList>
    </citation>
    <scope>NUCLEOTIDE SEQUENCE [LARGE SCALE GENOMIC DNA]</scope>
    <source>
        <strain evidence="9">ATCC 43811</strain>
    </source>
</reference>
<dbReference type="InterPro" id="IPR027477">
    <property type="entry name" value="Succ_DH/fumarate_Rdtase_cat_sf"/>
</dbReference>
<dbReference type="PANTHER" id="PTHR43400">
    <property type="entry name" value="FUMARATE REDUCTASE"/>
    <property type="match status" value="1"/>
</dbReference>
<evidence type="ECO:0000256" key="1">
    <source>
        <dbReference type="ARBA" id="ARBA00001917"/>
    </source>
</evidence>
<evidence type="ECO:0000256" key="3">
    <source>
        <dbReference type="ARBA" id="ARBA00008040"/>
    </source>
</evidence>
<evidence type="ECO:0000256" key="6">
    <source>
        <dbReference type="ARBA" id="ARBA00023002"/>
    </source>
</evidence>
<evidence type="ECO:0000256" key="4">
    <source>
        <dbReference type="ARBA" id="ARBA00022630"/>
    </source>
</evidence>
<proteinExistence type="inferred from homology"/>
<evidence type="ECO:0000256" key="5">
    <source>
        <dbReference type="ARBA" id="ARBA00022827"/>
    </source>
</evidence>
<evidence type="ECO:0000313" key="9">
    <source>
        <dbReference type="Proteomes" id="UP000240042"/>
    </source>
</evidence>
<dbReference type="Gene3D" id="3.50.50.60">
    <property type="entry name" value="FAD/NAD(P)-binding domain"/>
    <property type="match status" value="1"/>
</dbReference>
<evidence type="ECO:0000256" key="2">
    <source>
        <dbReference type="ARBA" id="ARBA00001974"/>
    </source>
</evidence>
<dbReference type="Pfam" id="PF00890">
    <property type="entry name" value="FAD_binding_2"/>
    <property type="match status" value="1"/>
</dbReference>
<comment type="cofactor">
    <cofactor evidence="1">
        <name>FMN</name>
        <dbReference type="ChEBI" id="CHEBI:58210"/>
    </cofactor>
</comment>
<keyword evidence="4" id="KW-0285">Flavoprotein</keyword>
<dbReference type="EMBL" id="FOKY01000027">
    <property type="protein sequence ID" value="SFB95254.1"/>
    <property type="molecule type" value="Genomic_DNA"/>
</dbReference>
<dbReference type="InterPro" id="IPR007329">
    <property type="entry name" value="FMN-bd"/>
</dbReference>
<evidence type="ECO:0000313" key="8">
    <source>
        <dbReference type="EMBL" id="SFB95254.1"/>
    </source>
</evidence>
<dbReference type="AlphaFoldDB" id="A0A1I1F7K3"/>
<dbReference type="PANTHER" id="PTHR43400:SF7">
    <property type="entry name" value="FAD-DEPENDENT OXIDOREDUCTASE 2 FAD BINDING DOMAIN-CONTAINING PROTEIN"/>
    <property type="match status" value="1"/>
</dbReference>
<dbReference type="Gene3D" id="3.90.1010.20">
    <property type="match status" value="1"/>
</dbReference>
<accession>A0A1I1F7K3</accession>
<dbReference type="OrthoDB" id="311713at2"/>
<dbReference type="SMART" id="SM00900">
    <property type="entry name" value="FMN_bind"/>
    <property type="match status" value="1"/>
</dbReference>
<dbReference type="Proteomes" id="UP000240042">
    <property type="component" value="Unassembled WGS sequence"/>
</dbReference>
<feature type="domain" description="FMN-binding" evidence="7">
    <location>
        <begin position="26"/>
        <end position="100"/>
    </location>
</feature>
<name>A0A1I1F7K3_BREAD</name>
<keyword evidence="6" id="KW-0560">Oxidoreductase</keyword>
<keyword evidence="5" id="KW-0274">FAD</keyword>
<dbReference type="STRING" id="34097.SAMN02745150_01423"/>
<comment type="similarity">
    <text evidence="3">Belongs to the FAD-dependent oxidoreductase 2 family. FRD/SDH subfamily.</text>
</comment>
<comment type="cofactor">
    <cofactor evidence="2">
        <name>FAD</name>
        <dbReference type="ChEBI" id="CHEBI:57692"/>
    </cofactor>
</comment>
<dbReference type="InterPro" id="IPR050315">
    <property type="entry name" value="FAD-oxidoreductase_2"/>
</dbReference>
<dbReference type="PRINTS" id="PR00368">
    <property type="entry name" value="FADPNR"/>
</dbReference>
<dbReference type="RefSeq" id="WP_092320084.1">
    <property type="nucleotide sequence ID" value="NZ_FOKY01000027.1"/>
</dbReference>
<dbReference type="PROSITE" id="PS51257">
    <property type="entry name" value="PROKAR_LIPOPROTEIN"/>
    <property type="match status" value="1"/>
</dbReference>
<dbReference type="Pfam" id="PF04205">
    <property type="entry name" value="FMN_bind"/>
    <property type="match status" value="1"/>
</dbReference>
<dbReference type="GO" id="GO:0016020">
    <property type="term" value="C:membrane"/>
    <property type="evidence" value="ECO:0007669"/>
    <property type="project" value="InterPro"/>
</dbReference>
<dbReference type="PRINTS" id="PR00411">
    <property type="entry name" value="PNDRDTASEI"/>
</dbReference>
<sequence length="554" mass="60695">MKKFLLVLVLFVAACGQNKVEGTGVGFNGPIKVSVEFESNKIKDIVLVSEDETRLLMSRAFPIVKKRIIQENTPAVDSASGASFTSFGIKSAVADALKKAKKDSPKITFDTKSSQTTAPIGDTETDVLIIGGGPAGLAAAIEARNAGVQVIVVEKLDILSGNGKFDKDFYDMVNTEAEKRAGITRTADDLYNELIARKTTDTPARLRVYSEGASVIDKWLRNFGITLDYLYAKRSYMHLSNAYAGEHIQDNIEKVVRELGTDIRTGTKGVDLIIENNVVKGAVVQHKDQTYKIMAKAVIIATGGFSANSELLKKYRPDLVGFYTSNQEGNTGDFIPVFEKYGMGLRNLNVFNMFPFTYPKTRALTGSDDLPADFVLVNAEGQRFVNEKASRDDIAKAIKAQKGSTAYYVYDQFTKDICYRLQSHEKYGWVSKGQTLAELAEKIKINPDNFVTTMGNYRKAIAGESADLMGRAPFERNFAETGPYYAIPVRSAYHMTRGGVTANEKAQVLYANGNVVPGLYAAGEVTDFIVGAYMGAYVFGRIAGEQAALYVKNN</sequence>
<dbReference type="GO" id="GO:0010181">
    <property type="term" value="F:FMN binding"/>
    <property type="evidence" value="ECO:0007669"/>
    <property type="project" value="InterPro"/>
</dbReference>
<keyword evidence="9" id="KW-1185">Reference proteome</keyword>
<organism evidence="8 9">
    <name type="scientific">Brevinema andersonii</name>
    <dbReference type="NCBI Taxonomy" id="34097"/>
    <lineage>
        <taxon>Bacteria</taxon>
        <taxon>Pseudomonadati</taxon>
        <taxon>Spirochaetota</taxon>
        <taxon>Spirochaetia</taxon>
        <taxon>Brevinematales</taxon>
        <taxon>Brevinemataceae</taxon>
        <taxon>Brevinema</taxon>
    </lineage>
</organism>
<dbReference type="Gene3D" id="3.90.700.10">
    <property type="entry name" value="Succinate dehydrogenase/fumarate reductase flavoprotein, catalytic domain"/>
    <property type="match status" value="1"/>
</dbReference>
<dbReference type="SUPFAM" id="SSF51905">
    <property type="entry name" value="FAD/NAD(P)-binding domain"/>
    <property type="match status" value="1"/>
</dbReference>
<gene>
    <name evidence="8" type="ORF">SAMN02745150_01423</name>
</gene>